<dbReference type="GO" id="GO:0000785">
    <property type="term" value="C:chromatin"/>
    <property type="evidence" value="ECO:0007669"/>
    <property type="project" value="TreeGrafter"/>
</dbReference>
<dbReference type="Pfam" id="PF13465">
    <property type="entry name" value="zf-H2C2_2"/>
    <property type="match status" value="1"/>
</dbReference>
<dbReference type="STRING" id="97972.A0A2V1DE14"/>
<keyword evidence="4 7" id="KW-0863">Zinc-finger</keyword>
<name>A0A2V1DE14_9PLEO</name>
<dbReference type="InterPro" id="IPR013087">
    <property type="entry name" value="Znf_C2H2_type"/>
</dbReference>
<accession>A0A2V1DE14</accession>
<dbReference type="FunFam" id="3.30.160.60:FF:002343">
    <property type="entry name" value="Zinc finger protein 33A"/>
    <property type="match status" value="1"/>
</dbReference>
<dbReference type="GO" id="GO:0008270">
    <property type="term" value="F:zinc ion binding"/>
    <property type="evidence" value="ECO:0007669"/>
    <property type="project" value="UniProtKB-KW"/>
</dbReference>
<evidence type="ECO:0000256" key="5">
    <source>
        <dbReference type="ARBA" id="ARBA00022833"/>
    </source>
</evidence>
<dbReference type="InterPro" id="IPR036236">
    <property type="entry name" value="Znf_C2H2_sf"/>
</dbReference>
<dbReference type="PANTHER" id="PTHR40626:SF32">
    <property type="entry name" value="ZINC FINGER PROTEIN RST2"/>
    <property type="match status" value="1"/>
</dbReference>
<comment type="subcellular location">
    <subcellularLocation>
        <location evidence="1">Nucleus</location>
    </subcellularLocation>
</comment>
<proteinExistence type="predicted"/>
<evidence type="ECO:0000256" key="1">
    <source>
        <dbReference type="ARBA" id="ARBA00004123"/>
    </source>
</evidence>
<evidence type="ECO:0000256" key="4">
    <source>
        <dbReference type="ARBA" id="ARBA00022771"/>
    </source>
</evidence>
<dbReference type="Proteomes" id="UP000244855">
    <property type="component" value="Unassembled WGS sequence"/>
</dbReference>
<keyword evidence="6" id="KW-0539">Nucleus</keyword>
<protein>
    <recommendedName>
        <fullName evidence="9">C2H2-type domain-containing protein</fullName>
    </recommendedName>
</protein>
<evidence type="ECO:0000256" key="3">
    <source>
        <dbReference type="ARBA" id="ARBA00022737"/>
    </source>
</evidence>
<keyword evidence="11" id="KW-1185">Reference proteome</keyword>
<dbReference type="FunFam" id="3.30.160.60:FF:001049">
    <property type="entry name" value="zinc finger protein 319"/>
    <property type="match status" value="1"/>
</dbReference>
<sequence length="64" mass="7429">MSSAEDPAPSLEGYRHVRKRGRQQLRCPECGQNFTKTEHLERHIRTHTGEKPFKCGVCEKAYSR</sequence>
<dbReference type="EMBL" id="KZ805468">
    <property type="protein sequence ID" value="PVH96298.1"/>
    <property type="molecule type" value="Genomic_DNA"/>
</dbReference>
<reference evidence="10 11" key="1">
    <citation type="journal article" date="2018" name="Sci. Rep.">
        <title>Comparative genomics provides insights into the lifestyle and reveals functional heterogeneity of dark septate endophytic fungi.</title>
        <authorList>
            <person name="Knapp D.G."/>
            <person name="Nemeth J.B."/>
            <person name="Barry K."/>
            <person name="Hainaut M."/>
            <person name="Henrissat B."/>
            <person name="Johnson J."/>
            <person name="Kuo A."/>
            <person name="Lim J.H.P."/>
            <person name="Lipzen A."/>
            <person name="Nolan M."/>
            <person name="Ohm R.A."/>
            <person name="Tamas L."/>
            <person name="Grigoriev I.V."/>
            <person name="Spatafora J.W."/>
            <person name="Nagy L.G."/>
            <person name="Kovacs G.M."/>
        </authorList>
    </citation>
    <scope>NUCLEOTIDE SEQUENCE [LARGE SCALE GENOMIC DNA]</scope>
    <source>
        <strain evidence="10 11">DSE2036</strain>
    </source>
</reference>
<dbReference type="Gene3D" id="3.30.160.60">
    <property type="entry name" value="Classic Zinc Finger"/>
    <property type="match status" value="2"/>
</dbReference>
<dbReference type="PANTHER" id="PTHR40626">
    <property type="entry name" value="MIP31509P"/>
    <property type="match status" value="1"/>
</dbReference>
<gene>
    <name evidence="10" type="ORF">DM02DRAFT_535564</name>
</gene>
<dbReference type="InterPro" id="IPR051059">
    <property type="entry name" value="VerF-like"/>
</dbReference>
<evidence type="ECO:0000313" key="10">
    <source>
        <dbReference type="EMBL" id="PVH96298.1"/>
    </source>
</evidence>
<feature type="domain" description="C2H2-type" evidence="9">
    <location>
        <begin position="25"/>
        <end position="52"/>
    </location>
</feature>
<dbReference type="AlphaFoldDB" id="A0A2V1DE14"/>
<dbReference type="PROSITE" id="PS00028">
    <property type="entry name" value="ZINC_FINGER_C2H2_1"/>
    <property type="match status" value="1"/>
</dbReference>
<dbReference type="GO" id="GO:0005634">
    <property type="term" value="C:nucleus"/>
    <property type="evidence" value="ECO:0007669"/>
    <property type="project" value="UniProtKB-SubCell"/>
</dbReference>
<evidence type="ECO:0000256" key="8">
    <source>
        <dbReference type="SAM" id="MobiDB-lite"/>
    </source>
</evidence>
<dbReference type="GO" id="GO:0000981">
    <property type="term" value="F:DNA-binding transcription factor activity, RNA polymerase II-specific"/>
    <property type="evidence" value="ECO:0007669"/>
    <property type="project" value="InterPro"/>
</dbReference>
<evidence type="ECO:0000256" key="6">
    <source>
        <dbReference type="ARBA" id="ARBA00023242"/>
    </source>
</evidence>
<evidence type="ECO:0000259" key="9">
    <source>
        <dbReference type="PROSITE" id="PS50157"/>
    </source>
</evidence>
<evidence type="ECO:0000313" key="11">
    <source>
        <dbReference type="Proteomes" id="UP000244855"/>
    </source>
</evidence>
<dbReference type="SMART" id="SM00355">
    <property type="entry name" value="ZnF_C2H2"/>
    <property type="match status" value="1"/>
</dbReference>
<dbReference type="GO" id="GO:0000978">
    <property type="term" value="F:RNA polymerase II cis-regulatory region sequence-specific DNA binding"/>
    <property type="evidence" value="ECO:0007669"/>
    <property type="project" value="InterPro"/>
</dbReference>
<dbReference type="SUPFAM" id="SSF57667">
    <property type="entry name" value="beta-beta-alpha zinc fingers"/>
    <property type="match status" value="1"/>
</dbReference>
<keyword evidence="5" id="KW-0862">Zinc</keyword>
<keyword evidence="3" id="KW-0677">Repeat</keyword>
<feature type="region of interest" description="Disordered" evidence="8">
    <location>
        <begin position="1"/>
        <end position="23"/>
    </location>
</feature>
<keyword evidence="2" id="KW-0479">Metal-binding</keyword>
<evidence type="ECO:0000256" key="7">
    <source>
        <dbReference type="PROSITE-ProRule" id="PRU00042"/>
    </source>
</evidence>
<organism evidence="10 11">
    <name type="scientific">Periconia macrospinosa</name>
    <dbReference type="NCBI Taxonomy" id="97972"/>
    <lineage>
        <taxon>Eukaryota</taxon>
        <taxon>Fungi</taxon>
        <taxon>Dikarya</taxon>
        <taxon>Ascomycota</taxon>
        <taxon>Pezizomycotina</taxon>
        <taxon>Dothideomycetes</taxon>
        <taxon>Pleosporomycetidae</taxon>
        <taxon>Pleosporales</taxon>
        <taxon>Massarineae</taxon>
        <taxon>Periconiaceae</taxon>
        <taxon>Periconia</taxon>
    </lineage>
</organism>
<dbReference type="PROSITE" id="PS50157">
    <property type="entry name" value="ZINC_FINGER_C2H2_2"/>
    <property type="match status" value="1"/>
</dbReference>
<dbReference type="OrthoDB" id="10018191at2759"/>
<evidence type="ECO:0000256" key="2">
    <source>
        <dbReference type="ARBA" id="ARBA00022723"/>
    </source>
</evidence>